<dbReference type="GO" id="GO:0005615">
    <property type="term" value="C:extracellular space"/>
    <property type="evidence" value="ECO:0007669"/>
    <property type="project" value="TreeGrafter"/>
</dbReference>
<dbReference type="EnsemblMetazoa" id="G14553.2">
    <property type="protein sequence ID" value="G14553.2:cds"/>
    <property type="gene ID" value="G14553"/>
</dbReference>
<evidence type="ECO:0000256" key="2">
    <source>
        <dbReference type="SAM" id="SignalP"/>
    </source>
</evidence>
<keyword evidence="2" id="KW-0732">Signal</keyword>
<dbReference type="InterPro" id="IPR017853">
    <property type="entry name" value="GH"/>
</dbReference>
<evidence type="ECO:0000256" key="1">
    <source>
        <dbReference type="ARBA" id="ARBA00009800"/>
    </source>
</evidence>
<dbReference type="PANTHER" id="PTHR46145">
    <property type="entry name" value="HEPARANASE"/>
    <property type="match status" value="1"/>
</dbReference>
<dbReference type="GO" id="GO:0031012">
    <property type="term" value="C:extracellular matrix"/>
    <property type="evidence" value="ECO:0007669"/>
    <property type="project" value="TreeGrafter"/>
</dbReference>
<protein>
    <recommendedName>
        <fullName evidence="5">Heparanase</fullName>
    </recommendedName>
</protein>
<dbReference type="AlphaFoldDB" id="A0A8W8IJ71"/>
<keyword evidence="4" id="KW-1185">Reference proteome</keyword>
<comment type="similarity">
    <text evidence="1">Belongs to the glycosyl hydrolase 79 family.</text>
</comment>
<dbReference type="Pfam" id="PF03662">
    <property type="entry name" value="Glyco_hydro_79n"/>
    <property type="match status" value="1"/>
</dbReference>
<feature type="signal peptide" evidence="2">
    <location>
        <begin position="1"/>
        <end position="17"/>
    </location>
</feature>
<evidence type="ECO:0000313" key="4">
    <source>
        <dbReference type="Proteomes" id="UP000005408"/>
    </source>
</evidence>
<feature type="chain" id="PRO_5042430863" description="Heparanase" evidence="2">
    <location>
        <begin position="18"/>
        <end position="505"/>
    </location>
</feature>
<dbReference type="InterPro" id="IPR005199">
    <property type="entry name" value="Glyco_hydro_79"/>
</dbReference>
<evidence type="ECO:0000313" key="3">
    <source>
        <dbReference type="EnsemblMetazoa" id="G14553.2:cds"/>
    </source>
</evidence>
<organism evidence="3 4">
    <name type="scientific">Magallana gigas</name>
    <name type="common">Pacific oyster</name>
    <name type="synonym">Crassostrea gigas</name>
    <dbReference type="NCBI Taxonomy" id="29159"/>
    <lineage>
        <taxon>Eukaryota</taxon>
        <taxon>Metazoa</taxon>
        <taxon>Spiralia</taxon>
        <taxon>Lophotrochozoa</taxon>
        <taxon>Mollusca</taxon>
        <taxon>Bivalvia</taxon>
        <taxon>Autobranchia</taxon>
        <taxon>Pteriomorphia</taxon>
        <taxon>Ostreida</taxon>
        <taxon>Ostreoidea</taxon>
        <taxon>Ostreidae</taxon>
        <taxon>Magallana</taxon>
    </lineage>
</organism>
<accession>A0A8W8IJ71</accession>
<sequence length="505" mass="56521">MIEYIVIFLILTTGCESNVFSVTFDPKSIISTTSKQFVGVTLDTGLLRVRWDKLDFRSPKVLTLAKGLSPYSKTYLRLGGTAADFCTFTLSNNTSRNTKKLHPGRLSKDDLLFHLKRNKHKNLTEFFMTGITWDEIHEFVQKAKLDLIFDLNVLKRTKDQKWNSTNAIELLKYTQGRGYTMAGWELGNEPNSFHHLNSSLNVTAESLGGDFFQLSKILNHFPEIKGCILTGPSTTQLNKKPTIKYFSDFMATEGGREVTSPNFHQYYVNGRIATVDDFTNSEVLDSLQDELRTGNRIIEATGRKRKLWLGETSSAYGGGADGLSDAYVAAFMWLDKLGISAKNNVDVVLRQSFYGGKYALLDATTVDPNPDYWLTVLYKRLVGNKVLNVISSPLSGDVRFYAHCSAEGFPQGSVTVYGMNLLSKGVNVTFPQFEGQLKIYLLSAPNQNLKSRFVNLNGITLEMTSDTSLPELTPRSGPNLLFLPPFSYVFIVADNKIYSKSCLDT</sequence>
<dbReference type="GO" id="GO:0016020">
    <property type="term" value="C:membrane"/>
    <property type="evidence" value="ECO:0007669"/>
    <property type="project" value="InterPro"/>
</dbReference>
<dbReference type="FunFam" id="3.20.20.80:FF:000024">
    <property type="entry name" value="Heparanase 2"/>
    <property type="match status" value="1"/>
</dbReference>
<reference evidence="3" key="1">
    <citation type="submission" date="2022-08" db="UniProtKB">
        <authorList>
            <consortium name="EnsemblMetazoa"/>
        </authorList>
    </citation>
    <scope>IDENTIFICATION</scope>
    <source>
        <strain evidence="3">05x7-T-G4-1.051#20</strain>
    </source>
</reference>
<dbReference type="EnsemblMetazoa" id="G14553.6">
    <property type="protein sequence ID" value="G14553.6:cds"/>
    <property type="gene ID" value="G14553"/>
</dbReference>
<proteinExistence type="inferred from homology"/>
<dbReference type="OrthoDB" id="10066041at2759"/>
<dbReference type="Gene3D" id="3.20.20.80">
    <property type="entry name" value="Glycosidases"/>
    <property type="match status" value="1"/>
</dbReference>
<evidence type="ECO:0008006" key="5">
    <source>
        <dbReference type="Google" id="ProtNLM"/>
    </source>
</evidence>
<dbReference type="SUPFAM" id="SSF51445">
    <property type="entry name" value="(Trans)glycosidases"/>
    <property type="match status" value="1"/>
</dbReference>
<dbReference type="Proteomes" id="UP000005408">
    <property type="component" value="Unassembled WGS sequence"/>
</dbReference>
<dbReference type="GO" id="GO:0016798">
    <property type="term" value="F:hydrolase activity, acting on glycosyl bonds"/>
    <property type="evidence" value="ECO:0007669"/>
    <property type="project" value="InterPro"/>
</dbReference>
<dbReference type="OMA" id="RMYLHCT"/>
<dbReference type="PANTHER" id="PTHR46145:SF4">
    <property type="entry name" value="HEPARANASE"/>
    <property type="match status" value="1"/>
</dbReference>
<name>A0A8W8IJ71_MAGGI</name>